<dbReference type="HOGENOM" id="CLU_049301_11_2_10"/>
<keyword evidence="2" id="KW-0963">Cytoplasm</keyword>
<dbReference type="Pfam" id="PF00582">
    <property type="entry name" value="Usp"/>
    <property type="match status" value="1"/>
</dbReference>
<evidence type="ECO:0000259" key="3">
    <source>
        <dbReference type="Pfam" id="PF00582"/>
    </source>
</evidence>
<dbReference type="GO" id="GO:0005737">
    <property type="term" value="C:cytoplasm"/>
    <property type="evidence" value="ECO:0007669"/>
    <property type="project" value="UniProtKB-SubCell"/>
</dbReference>
<reference evidence="4 5" key="1">
    <citation type="submission" date="2012-02" db="EMBL/GenBank/DDBJ databases">
        <title>Improved High-Quality Draft genome of Joostella marina DSM 19592.</title>
        <authorList>
            <consortium name="US DOE Joint Genome Institute (JGI-PGF)"/>
            <person name="Lucas S."/>
            <person name="Copeland A."/>
            <person name="Lapidus A."/>
            <person name="Bruce D."/>
            <person name="Goodwin L."/>
            <person name="Pitluck S."/>
            <person name="Peters L."/>
            <person name="Chertkov O."/>
            <person name="Ovchinnikova G."/>
            <person name="Kyrpides N."/>
            <person name="Mavromatis K."/>
            <person name="Detter J.C."/>
            <person name="Han C."/>
            <person name="Land M."/>
            <person name="Hauser L."/>
            <person name="Markowitz V."/>
            <person name="Cheng J.-F."/>
            <person name="Hugenholtz P."/>
            <person name="Woyke T."/>
            <person name="Wu D."/>
            <person name="Tindall B."/>
            <person name="Brambilla E."/>
            <person name="Klenk H.-P."/>
            <person name="Eisen J.A."/>
        </authorList>
    </citation>
    <scope>NUCLEOTIDE SEQUENCE [LARGE SCALE GENOMIC DNA]</scope>
    <source>
        <strain evidence="4 5">DSM 19592</strain>
    </source>
</reference>
<proteinExistence type="inferred from homology"/>
<organism evidence="4 5">
    <name type="scientific">Galbibacter orientalis DSM 19592</name>
    <dbReference type="NCBI Taxonomy" id="926559"/>
    <lineage>
        <taxon>Bacteria</taxon>
        <taxon>Pseudomonadati</taxon>
        <taxon>Bacteroidota</taxon>
        <taxon>Flavobacteriia</taxon>
        <taxon>Flavobacteriales</taxon>
        <taxon>Flavobacteriaceae</taxon>
        <taxon>Galbibacter</taxon>
    </lineage>
</organism>
<dbReference type="Proteomes" id="UP000004690">
    <property type="component" value="Unassembled WGS sequence"/>
</dbReference>
<comment type="similarity">
    <text evidence="1 2">Belongs to the universal stress protein A family.</text>
</comment>
<evidence type="ECO:0000256" key="2">
    <source>
        <dbReference type="PIRNR" id="PIRNR006276"/>
    </source>
</evidence>
<dbReference type="PANTHER" id="PTHR46268:SF6">
    <property type="entry name" value="UNIVERSAL STRESS PROTEIN UP12"/>
    <property type="match status" value="1"/>
</dbReference>
<gene>
    <name evidence="4" type="ORF">JoomaDRAFT_2313</name>
</gene>
<dbReference type="AlphaFoldDB" id="I3C6Q8"/>
<name>I3C6Q8_9FLAO</name>
<evidence type="ECO:0000256" key="1">
    <source>
        <dbReference type="ARBA" id="ARBA00008791"/>
    </source>
</evidence>
<dbReference type="InterPro" id="IPR006016">
    <property type="entry name" value="UspA"/>
</dbReference>
<keyword evidence="5" id="KW-1185">Reference proteome</keyword>
<protein>
    <recommendedName>
        <fullName evidence="2">Universal stress protein</fullName>
    </recommendedName>
</protein>
<accession>I3C6Q8</accession>
<dbReference type="eggNOG" id="COG0589">
    <property type="taxonomic scope" value="Bacteria"/>
</dbReference>
<dbReference type="PIRSF" id="PIRSF006276">
    <property type="entry name" value="UspA"/>
    <property type="match status" value="1"/>
</dbReference>
<feature type="domain" description="UspA" evidence="3">
    <location>
        <begin position="3"/>
        <end position="140"/>
    </location>
</feature>
<dbReference type="PANTHER" id="PTHR46268">
    <property type="entry name" value="STRESS RESPONSE PROTEIN NHAX"/>
    <property type="match status" value="1"/>
</dbReference>
<dbReference type="SUPFAM" id="SSF52402">
    <property type="entry name" value="Adenine nucleotide alpha hydrolases-like"/>
    <property type="match status" value="1"/>
</dbReference>
<dbReference type="InterPro" id="IPR006015">
    <property type="entry name" value="Universal_stress_UspA"/>
</dbReference>
<dbReference type="RefSeq" id="WP_008612692.1">
    <property type="nucleotide sequence ID" value="NZ_JH651379.1"/>
</dbReference>
<dbReference type="CDD" id="cd00293">
    <property type="entry name" value="USP-like"/>
    <property type="match status" value="1"/>
</dbReference>
<comment type="subcellular location">
    <subcellularLocation>
        <location evidence="2">Cytoplasm</location>
    </subcellularLocation>
</comment>
<sequence>MAYKKILIAVDSSEYSMKAAKKGLELAHQLGAKAALLFVIEKSKAFGNVDAGITHEQALIVLKKEAEQTLDELAEMYNGNELMKFMPEGNPEEDILKNAQNWKANLLVLGTHGRTGLKHLLMGSVAERVMRHSDIPVMMVS</sequence>
<evidence type="ECO:0000313" key="4">
    <source>
        <dbReference type="EMBL" id="EIJ39301.1"/>
    </source>
</evidence>
<evidence type="ECO:0000313" key="5">
    <source>
        <dbReference type="Proteomes" id="UP000004690"/>
    </source>
</evidence>
<dbReference type="PRINTS" id="PR01438">
    <property type="entry name" value="UNVRSLSTRESS"/>
</dbReference>
<dbReference type="OrthoDB" id="9788959at2"/>
<dbReference type="Gene3D" id="3.40.50.620">
    <property type="entry name" value="HUPs"/>
    <property type="match status" value="1"/>
</dbReference>
<dbReference type="EMBL" id="JH651379">
    <property type="protein sequence ID" value="EIJ39301.1"/>
    <property type="molecule type" value="Genomic_DNA"/>
</dbReference>
<dbReference type="STRING" id="926559.JoomaDRAFT_2313"/>
<dbReference type="InterPro" id="IPR014729">
    <property type="entry name" value="Rossmann-like_a/b/a_fold"/>
</dbReference>